<reference evidence="2" key="1">
    <citation type="submission" date="2020-10" db="EMBL/GenBank/DDBJ databases">
        <title>Genome Sequence of Monilinia vaccinii-corymbosi Sheds Light on Mummy Berry Disease Infection of Blueberry and Mating Type.</title>
        <authorList>
            <person name="Yow A.G."/>
            <person name="Zhang Y."/>
            <person name="Bansal K."/>
            <person name="Eacker S.M."/>
            <person name="Sullivan S."/>
            <person name="Liachko I."/>
            <person name="Cubeta M.A."/>
            <person name="Rollins J.A."/>
            <person name="Ashrafi H."/>
        </authorList>
    </citation>
    <scope>NUCLEOTIDE SEQUENCE</scope>
    <source>
        <strain evidence="2">RL-1</strain>
    </source>
</reference>
<keyword evidence="1" id="KW-0472">Membrane</keyword>
<feature type="transmembrane region" description="Helical" evidence="1">
    <location>
        <begin position="154"/>
        <end position="179"/>
    </location>
</feature>
<name>A0A8A3P8J8_9HELO</name>
<dbReference type="OrthoDB" id="6500128at2759"/>
<evidence type="ECO:0000313" key="3">
    <source>
        <dbReference type="Proteomes" id="UP000672032"/>
    </source>
</evidence>
<keyword evidence="1" id="KW-1133">Transmembrane helix</keyword>
<keyword evidence="3" id="KW-1185">Reference proteome</keyword>
<dbReference type="EMBL" id="CP063406">
    <property type="protein sequence ID" value="QSZ30958.1"/>
    <property type="molecule type" value="Genomic_DNA"/>
</dbReference>
<organism evidence="2 3">
    <name type="scientific">Monilinia vaccinii-corymbosi</name>
    <dbReference type="NCBI Taxonomy" id="61207"/>
    <lineage>
        <taxon>Eukaryota</taxon>
        <taxon>Fungi</taxon>
        <taxon>Dikarya</taxon>
        <taxon>Ascomycota</taxon>
        <taxon>Pezizomycotina</taxon>
        <taxon>Leotiomycetes</taxon>
        <taxon>Helotiales</taxon>
        <taxon>Sclerotiniaceae</taxon>
        <taxon>Monilinia</taxon>
    </lineage>
</organism>
<proteinExistence type="predicted"/>
<protein>
    <submittedName>
        <fullName evidence="2">Uncharacterized protein</fullName>
    </submittedName>
</protein>
<dbReference type="Proteomes" id="UP000672032">
    <property type="component" value="Chromosome 2"/>
</dbReference>
<accession>A0A8A3P8J8</accession>
<dbReference type="AlphaFoldDB" id="A0A8A3P8J8"/>
<gene>
    <name evidence="2" type="ORF">DSL72_000517</name>
</gene>
<evidence type="ECO:0000313" key="2">
    <source>
        <dbReference type="EMBL" id="QSZ30958.1"/>
    </source>
</evidence>
<evidence type="ECO:0000256" key="1">
    <source>
        <dbReference type="SAM" id="Phobius"/>
    </source>
</evidence>
<sequence length="182" mass="20355">MTRLCLIGFKHAQYASLERTVGFENVESQHDSIGWCLTGAFGLVLRSRFIEWNILPYGLSIQHDSTWFSNYIIAFGQSSRIIEQGTSECLETNGGYVENLATRYKSEGDAAGEIDMEEKTQKRNPFATTESDHFLNEAASLNRQTGDASVYHCYFASIGWVANGLFFLCVIAGICSKLLDPR</sequence>
<keyword evidence="1" id="KW-0812">Transmembrane</keyword>